<feature type="non-terminal residue" evidence="2">
    <location>
        <position position="172"/>
    </location>
</feature>
<proteinExistence type="predicted"/>
<dbReference type="EMBL" id="JAAAIN010000093">
    <property type="protein sequence ID" value="KAG0320697.1"/>
    <property type="molecule type" value="Genomic_DNA"/>
</dbReference>
<comment type="caution">
    <text evidence="2">The sequence shown here is derived from an EMBL/GenBank/DDBJ whole genome shotgun (WGS) entry which is preliminary data.</text>
</comment>
<reference evidence="2" key="1">
    <citation type="journal article" date="2020" name="Fungal Divers.">
        <title>Resolving the Mortierellaceae phylogeny through synthesis of multi-gene phylogenetics and phylogenomics.</title>
        <authorList>
            <person name="Vandepol N."/>
            <person name="Liber J."/>
            <person name="Desiro A."/>
            <person name="Na H."/>
            <person name="Kennedy M."/>
            <person name="Barry K."/>
            <person name="Grigoriev I.V."/>
            <person name="Miller A.N."/>
            <person name="O'Donnell K."/>
            <person name="Stajich J.E."/>
            <person name="Bonito G."/>
        </authorList>
    </citation>
    <scope>NUCLEOTIDE SEQUENCE</scope>
    <source>
        <strain evidence="2">NVP60</strain>
    </source>
</reference>
<evidence type="ECO:0000259" key="1">
    <source>
        <dbReference type="Pfam" id="PF00867"/>
    </source>
</evidence>
<accession>A0A9P6RI67</accession>
<feature type="domain" description="XPG-I" evidence="1">
    <location>
        <begin position="42"/>
        <end position="117"/>
    </location>
</feature>
<name>A0A9P6RI67_9FUNG</name>
<dbReference type="GO" id="GO:0004518">
    <property type="term" value="F:nuclease activity"/>
    <property type="evidence" value="ECO:0007669"/>
    <property type="project" value="InterPro"/>
</dbReference>
<dbReference type="AlphaFoldDB" id="A0A9P6RI67"/>
<dbReference type="InterPro" id="IPR029060">
    <property type="entry name" value="PIN-like_dom_sf"/>
</dbReference>
<keyword evidence="3" id="KW-1185">Reference proteome</keyword>
<organism evidence="2 3">
    <name type="scientific">Linnemannia gamsii</name>
    <dbReference type="NCBI Taxonomy" id="64522"/>
    <lineage>
        <taxon>Eukaryota</taxon>
        <taxon>Fungi</taxon>
        <taxon>Fungi incertae sedis</taxon>
        <taxon>Mucoromycota</taxon>
        <taxon>Mortierellomycotina</taxon>
        <taxon>Mortierellomycetes</taxon>
        <taxon>Mortierellales</taxon>
        <taxon>Mortierellaceae</taxon>
        <taxon>Linnemannia</taxon>
    </lineage>
</organism>
<dbReference type="InterPro" id="IPR006086">
    <property type="entry name" value="XPG-I_dom"/>
</dbReference>
<dbReference type="SUPFAM" id="SSF88723">
    <property type="entry name" value="PIN domain-like"/>
    <property type="match status" value="1"/>
</dbReference>
<protein>
    <recommendedName>
        <fullName evidence="1">XPG-I domain-containing protein</fullName>
    </recommendedName>
</protein>
<dbReference type="OrthoDB" id="2423903at2759"/>
<evidence type="ECO:0000313" key="2">
    <source>
        <dbReference type="EMBL" id="KAG0320697.1"/>
    </source>
</evidence>
<dbReference type="Pfam" id="PF00867">
    <property type="entry name" value="XPG_I"/>
    <property type="match status" value="1"/>
</dbReference>
<evidence type="ECO:0000313" key="3">
    <source>
        <dbReference type="Proteomes" id="UP000823405"/>
    </source>
</evidence>
<dbReference type="Proteomes" id="UP000823405">
    <property type="component" value="Unassembled WGS sequence"/>
</dbReference>
<sequence>MILVIDGDQALKKRGTALEREHIRTKALDRTTANLDTLETRIATADTDADVAITIEVQSVDIVISSDSDMLAYDTINTLLRPVSSGLVLVYFISSLLRSLGITRSQLTALAIVLKKDYTKTFFRSDRPLNPKVIMTAYLSDDQVVSKNKDTEQFTNVLSVFVDRQQTKVVDD</sequence>
<gene>
    <name evidence="2" type="ORF">BGZ97_013051</name>
</gene>